<protein>
    <submittedName>
        <fullName evidence="1">Uncharacterized protein</fullName>
    </submittedName>
</protein>
<evidence type="ECO:0000313" key="1">
    <source>
        <dbReference type="EMBL" id="MBZ6079311.1"/>
    </source>
</evidence>
<keyword evidence="2" id="KW-1185">Reference proteome</keyword>
<gene>
    <name evidence="1" type="ORF">K9B37_23950</name>
</gene>
<comment type="caution">
    <text evidence="1">The sequence shown here is derived from an EMBL/GenBank/DDBJ whole genome shotgun (WGS) entry which is preliminary data.</text>
</comment>
<reference evidence="1 2" key="1">
    <citation type="submission" date="2021-09" db="EMBL/GenBank/DDBJ databases">
        <title>The complete genome sequence of a new microorganism.</title>
        <authorList>
            <person name="Zi Z."/>
        </authorList>
    </citation>
    <scope>NUCLEOTIDE SEQUENCE [LARGE SCALE GENOMIC DNA]</scope>
    <source>
        <strain evidence="1 2">WGZ8</strain>
    </source>
</reference>
<dbReference type="RefSeq" id="WP_224316274.1">
    <property type="nucleotide sequence ID" value="NZ_JAIRBM010000032.1"/>
</dbReference>
<accession>A0ABS7VUR6</accession>
<proteinExistence type="predicted"/>
<organism evidence="1 2">
    <name type="scientific">Microvirga puerhi</name>
    <dbReference type="NCBI Taxonomy" id="2876078"/>
    <lineage>
        <taxon>Bacteria</taxon>
        <taxon>Pseudomonadati</taxon>
        <taxon>Pseudomonadota</taxon>
        <taxon>Alphaproteobacteria</taxon>
        <taxon>Hyphomicrobiales</taxon>
        <taxon>Methylobacteriaceae</taxon>
        <taxon>Microvirga</taxon>
    </lineage>
</organism>
<evidence type="ECO:0000313" key="2">
    <source>
        <dbReference type="Proteomes" id="UP000704176"/>
    </source>
</evidence>
<dbReference type="Proteomes" id="UP000704176">
    <property type="component" value="Unassembled WGS sequence"/>
</dbReference>
<dbReference type="EMBL" id="JAIRBM010000032">
    <property type="protein sequence ID" value="MBZ6079311.1"/>
    <property type="molecule type" value="Genomic_DNA"/>
</dbReference>
<sequence length="92" mass="10438">MENVAMILSFADTHSYPGCRVSIREGSATDQEKVLAEFSDGVTVLSVLEQVGEHDITLRIGSYRTLRGTNIKEKVWILKRSSDREWRVVRKA</sequence>
<name>A0ABS7VUR6_9HYPH</name>